<dbReference type="PRINTS" id="PR00377">
    <property type="entry name" value="IMPHPHTASES"/>
</dbReference>
<evidence type="ECO:0000313" key="2">
    <source>
        <dbReference type="EMBL" id="OOV88681.1"/>
    </source>
</evidence>
<evidence type="ECO:0000313" key="3">
    <source>
        <dbReference type="Proteomes" id="UP000190064"/>
    </source>
</evidence>
<dbReference type="Gene3D" id="3.30.540.10">
    <property type="entry name" value="Fructose-1,6-Bisphosphatase, subunit A, domain 1"/>
    <property type="match status" value="1"/>
</dbReference>
<accession>A0A1T1HFR0</accession>
<evidence type="ECO:0000256" key="1">
    <source>
        <dbReference type="ARBA" id="ARBA00009759"/>
    </source>
</evidence>
<dbReference type="GO" id="GO:0007165">
    <property type="term" value="P:signal transduction"/>
    <property type="evidence" value="ECO:0007669"/>
    <property type="project" value="TreeGrafter"/>
</dbReference>
<proteinExistence type="inferred from homology"/>
<dbReference type="PANTHER" id="PTHR20854">
    <property type="entry name" value="INOSITOL MONOPHOSPHATASE"/>
    <property type="match status" value="1"/>
</dbReference>
<comment type="similarity">
    <text evidence="1">Belongs to the inositol monophosphatase superfamily.</text>
</comment>
<dbReference type="InterPro" id="IPR000760">
    <property type="entry name" value="Inositol_monophosphatase-like"/>
</dbReference>
<dbReference type="GO" id="GO:0006020">
    <property type="term" value="P:inositol metabolic process"/>
    <property type="evidence" value="ECO:0007669"/>
    <property type="project" value="TreeGrafter"/>
</dbReference>
<comment type="caution">
    <text evidence="2">The sequence shown here is derived from an EMBL/GenBank/DDBJ whole genome shotgun (WGS) entry which is preliminary data.</text>
</comment>
<reference evidence="2" key="1">
    <citation type="submission" date="2017-02" db="EMBL/GenBank/DDBJ databases">
        <title>Draft Genome Sequence of the Salt Water Bacterium Oceanospirillum linum ATCC 11336.</title>
        <authorList>
            <person name="Trachtenberg A.M."/>
            <person name="Carney J.G."/>
            <person name="Linnane J.D."/>
            <person name="Rheaume B.A."/>
            <person name="Pitts N.L."/>
            <person name="Mykles D.L."/>
            <person name="Maclea K.S."/>
        </authorList>
    </citation>
    <scope>NUCLEOTIDE SEQUENCE [LARGE SCALE GENOMIC DNA]</scope>
    <source>
        <strain evidence="2">ATCC 11336</strain>
    </source>
</reference>
<name>A0A1T1HFR0_OCELI</name>
<dbReference type="AlphaFoldDB" id="A0A1T1HFR0"/>
<dbReference type="GO" id="GO:0008934">
    <property type="term" value="F:inositol monophosphate 1-phosphatase activity"/>
    <property type="evidence" value="ECO:0007669"/>
    <property type="project" value="TreeGrafter"/>
</dbReference>
<dbReference type="Pfam" id="PF00459">
    <property type="entry name" value="Inositol_P"/>
    <property type="match status" value="1"/>
</dbReference>
<sequence length="264" mass="29191">MHPMVQLALRTARSAVQNFQRINERLEFAREDNKIEQLLDDTARSVEGYIINQLRRAHPEHSFKGQYERLSSGEGEGKDVLWNVQPTHGWNNLARSIPQSAVSISIEIKEKIEHVVVINPFTGDEFYASRGRGAQLNGRRMRASNQRSLDAGKYALPLPGLSTRARNFPIYMAMTQQLGQVAESFHASGCVLLDLLSTVSGHTDACVAFGAKDQEMRIAAVFAKEAGSLIGAIDGSPNLPQDGNLIVANPKMYKVLLQITKAHL</sequence>
<organism evidence="2 3">
    <name type="scientific">Oceanospirillum linum</name>
    <dbReference type="NCBI Taxonomy" id="966"/>
    <lineage>
        <taxon>Bacteria</taxon>
        <taxon>Pseudomonadati</taxon>
        <taxon>Pseudomonadota</taxon>
        <taxon>Gammaproteobacteria</taxon>
        <taxon>Oceanospirillales</taxon>
        <taxon>Oceanospirillaceae</taxon>
        <taxon>Oceanospirillum</taxon>
    </lineage>
</organism>
<dbReference type="EMBL" id="MTSD02000001">
    <property type="protein sequence ID" value="OOV88681.1"/>
    <property type="molecule type" value="Genomic_DNA"/>
</dbReference>
<dbReference type="RefSeq" id="WP_077243128.1">
    <property type="nucleotide sequence ID" value="NZ_FXTS01000004.1"/>
</dbReference>
<dbReference type="STRING" id="966.BTA35_0204165"/>
<gene>
    <name evidence="2" type="ORF">BTA35_0204165</name>
</gene>
<dbReference type="PANTHER" id="PTHR20854:SF4">
    <property type="entry name" value="INOSITOL-1-MONOPHOSPHATASE-RELATED"/>
    <property type="match status" value="1"/>
</dbReference>
<keyword evidence="3" id="KW-1185">Reference proteome</keyword>
<evidence type="ECO:0008006" key="4">
    <source>
        <dbReference type="Google" id="ProtNLM"/>
    </source>
</evidence>
<protein>
    <recommendedName>
        <fullName evidence="4">Inositol monophosphatase</fullName>
    </recommendedName>
</protein>
<dbReference type="SUPFAM" id="SSF56655">
    <property type="entry name" value="Carbohydrate phosphatase"/>
    <property type="match status" value="1"/>
</dbReference>
<dbReference type="Gene3D" id="3.40.190.80">
    <property type="match status" value="1"/>
</dbReference>
<dbReference type="Proteomes" id="UP000190064">
    <property type="component" value="Unassembled WGS sequence"/>
</dbReference>